<comment type="caution">
    <text evidence="5">The sequence shown here is derived from an EMBL/GenBank/DDBJ whole genome shotgun (WGS) entry which is preliminary data.</text>
</comment>
<dbReference type="RefSeq" id="WP_387418291.1">
    <property type="nucleotide sequence ID" value="NZ_JBIASD010000068.1"/>
</dbReference>
<dbReference type="Gene3D" id="3.40.190.10">
    <property type="entry name" value="Periplasmic binding protein-like II"/>
    <property type="match status" value="2"/>
</dbReference>
<dbReference type="Pfam" id="PF13416">
    <property type="entry name" value="SBP_bac_8"/>
    <property type="match status" value="1"/>
</dbReference>
<evidence type="ECO:0000313" key="6">
    <source>
        <dbReference type="Proteomes" id="UP001602013"/>
    </source>
</evidence>
<evidence type="ECO:0000313" key="5">
    <source>
        <dbReference type="EMBL" id="MFF3672130.1"/>
    </source>
</evidence>
<keyword evidence="3" id="KW-0732">Signal</keyword>
<sequence length="507" mass="55537">MNDRKTALRMPYRILAIAAAAVPVVLSTAVGSVLVNDAPVFPDNAGEWGKLCLGAALLVFAAFGLTFLGWLAGVLLRRPENEDGIRFLELLNRMGVIFKKPSRVIATLVALTVLAVIAWVVPDDGPEPGVLRIMSARDESGAANARGILVQQWNQAHPDNKVEFIGLGTEPDSQHARMVDDAREDGAHEADVYVLDVVYMPEFIGNGYIRPIDESRRSPKEKGDDFLDNVLNTCKDMSGTREGLWALPWNTDAGLLYRRSEGRGPTSWKDYFPGSANVARLVNSESLTVTALEAIWAHDGEVVNRDGQLVLAPDKSAVDFDQDARDALKDLADAYRGKDPEDSVDSETAALQAFASGRAGVMRNWPVAYEKLVKPVNRIPSLEVTQLPHESVLGGQNLAVSAWTRKPRAAQELIEFLTSPSSELILFEVGGFAPTRDYAYTYATRPYRDEIRATVVKARLRPVTPHYTDFSATFREGILYAINNKGRYPADFPRKLASVAAGGSPDN</sequence>
<dbReference type="InterPro" id="IPR006059">
    <property type="entry name" value="SBP"/>
</dbReference>
<keyword evidence="4" id="KW-0472">Membrane</keyword>
<feature type="transmembrane region" description="Helical" evidence="4">
    <location>
        <begin position="104"/>
        <end position="122"/>
    </location>
</feature>
<evidence type="ECO:0000256" key="2">
    <source>
        <dbReference type="ARBA" id="ARBA00022448"/>
    </source>
</evidence>
<dbReference type="Proteomes" id="UP001602013">
    <property type="component" value="Unassembled WGS sequence"/>
</dbReference>
<dbReference type="EMBL" id="JBIASD010000068">
    <property type="protein sequence ID" value="MFF3672130.1"/>
    <property type="molecule type" value="Genomic_DNA"/>
</dbReference>
<evidence type="ECO:0000256" key="4">
    <source>
        <dbReference type="SAM" id="Phobius"/>
    </source>
</evidence>
<feature type="transmembrane region" description="Helical" evidence="4">
    <location>
        <begin position="55"/>
        <end position="76"/>
    </location>
</feature>
<comment type="similarity">
    <text evidence="1">Belongs to the bacterial solute-binding protein 1 family.</text>
</comment>
<evidence type="ECO:0000256" key="3">
    <source>
        <dbReference type="ARBA" id="ARBA00022729"/>
    </source>
</evidence>
<organism evidence="5 6">
    <name type="scientific">Microtetraspora malaysiensis</name>
    <dbReference type="NCBI Taxonomy" id="161358"/>
    <lineage>
        <taxon>Bacteria</taxon>
        <taxon>Bacillati</taxon>
        <taxon>Actinomycetota</taxon>
        <taxon>Actinomycetes</taxon>
        <taxon>Streptosporangiales</taxon>
        <taxon>Streptosporangiaceae</taxon>
        <taxon>Microtetraspora</taxon>
    </lineage>
</organism>
<keyword evidence="4" id="KW-1133">Transmembrane helix</keyword>
<dbReference type="PANTHER" id="PTHR30061">
    <property type="entry name" value="MALTOSE-BINDING PERIPLASMIC PROTEIN"/>
    <property type="match status" value="1"/>
</dbReference>
<name>A0ABW6T4B8_9ACTN</name>
<accession>A0ABW6T4B8</accession>
<evidence type="ECO:0000256" key="1">
    <source>
        <dbReference type="ARBA" id="ARBA00008520"/>
    </source>
</evidence>
<gene>
    <name evidence="5" type="ORF">ACFYXI_42070</name>
</gene>
<keyword evidence="4" id="KW-0812">Transmembrane</keyword>
<keyword evidence="6" id="KW-1185">Reference proteome</keyword>
<reference evidence="5 6" key="1">
    <citation type="submission" date="2024-10" db="EMBL/GenBank/DDBJ databases">
        <title>The Natural Products Discovery Center: Release of the First 8490 Sequenced Strains for Exploring Actinobacteria Biosynthetic Diversity.</title>
        <authorList>
            <person name="Kalkreuter E."/>
            <person name="Kautsar S.A."/>
            <person name="Yang D."/>
            <person name="Bader C.D."/>
            <person name="Teijaro C.N."/>
            <person name="Fluegel L."/>
            <person name="Davis C.M."/>
            <person name="Simpson J.R."/>
            <person name="Lauterbach L."/>
            <person name="Steele A.D."/>
            <person name="Gui C."/>
            <person name="Meng S."/>
            <person name="Li G."/>
            <person name="Viehrig K."/>
            <person name="Ye F."/>
            <person name="Su P."/>
            <person name="Kiefer A.F."/>
            <person name="Nichols A."/>
            <person name="Cepeda A.J."/>
            <person name="Yan W."/>
            <person name="Fan B."/>
            <person name="Jiang Y."/>
            <person name="Adhikari A."/>
            <person name="Zheng C.-J."/>
            <person name="Schuster L."/>
            <person name="Cowan T.M."/>
            <person name="Smanski M.J."/>
            <person name="Chevrette M.G."/>
            <person name="De Carvalho L.P.S."/>
            <person name="Shen B."/>
        </authorList>
    </citation>
    <scope>NUCLEOTIDE SEQUENCE [LARGE SCALE GENOMIC DNA]</scope>
    <source>
        <strain evidence="5 6">NPDC002173</strain>
    </source>
</reference>
<protein>
    <submittedName>
        <fullName evidence="5">Extracellular solute-binding protein</fullName>
    </submittedName>
</protein>
<proteinExistence type="inferred from homology"/>
<keyword evidence="2" id="KW-0813">Transport</keyword>
<dbReference type="SUPFAM" id="SSF53850">
    <property type="entry name" value="Periplasmic binding protein-like II"/>
    <property type="match status" value="1"/>
</dbReference>
<dbReference type="PANTHER" id="PTHR30061:SF50">
    <property type="entry name" value="MALTOSE_MALTODEXTRIN-BINDING PERIPLASMIC PROTEIN"/>
    <property type="match status" value="1"/>
</dbReference>